<dbReference type="AlphaFoldDB" id="A0AA40VQC5"/>
<protein>
    <submittedName>
        <fullName evidence="1">Uncharacterized protein</fullName>
    </submittedName>
</protein>
<dbReference type="Proteomes" id="UP001165986">
    <property type="component" value="Unassembled WGS sequence"/>
</dbReference>
<accession>A0AA40VQC5</accession>
<keyword evidence="2" id="KW-1185">Reference proteome</keyword>
<evidence type="ECO:0000313" key="1">
    <source>
        <dbReference type="EMBL" id="MBD6616137.1"/>
    </source>
</evidence>
<reference evidence="1" key="1">
    <citation type="submission" date="2019-07" db="EMBL/GenBank/DDBJ databases">
        <title>Toxilogical consequences of a new and cryptic species of cyanobacteria (Komarekiella delphini-convector) recovered from the epidermis of a bottlenose dolphin and 1500 ft. in the air.</title>
        <authorList>
            <person name="Brown A.O."/>
            <person name="Dvorak P."/>
            <person name="Villanueva C.D."/>
            <person name="Foss A.J."/>
            <person name="Garvey A.D."/>
            <person name="Gibson Q.A."/>
            <person name="Johansen J.R."/>
            <person name="Casamatta D.A."/>
        </authorList>
    </citation>
    <scope>NUCLEOTIDE SEQUENCE</scope>
    <source>
        <strain evidence="1">SJRDD-AB1</strain>
    </source>
</reference>
<dbReference type="RefSeq" id="WP_191757376.1">
    <property type="nucleotide sequence ID" value="NZ_VJXY01000008.1"/>
</dbReference>
<evidence type="ECO:0000313" key="2">
    <source>
        <dbReference type="Proteomes" id="UP001165986"/>
    </source>
</evidence>
<comment type="caution">
    <text evidence="1">The sequence shown here is derived from an EMBL/GenBank/DDBJ whole genome shotgun (WGS) entry which is preliminary data.</text>
</comment>
<proteinExistence type="predicted"/>
<name>A0AA40VQC5_9NOST</name>
<gene>
    <name evidence="1" type="ORF">FNW02_09905</name>
</gene>
<dbReference type="EMBL" id="VJXY01000008">
    <property type="protein sequence ID" value="MBD6616137.1"/>
    <property type="molecule type" value="Genomic_DNA"/>
</dbReference>
<organism evidence="1 2">
    <name type="scientific">Komarekiella delphini-convector SJRDD-AB1</name>
    <dbReference type="NCBI Taxonomy" id="2593771"/>
    <lineage>
        <taxon>Bacteria</taxon>
        <taxon>Bacillati</taxon>
        <taxon>Cyanobacteriota</taxon>
        <taxon>Cyanophyceae</taxon>
        <taxon>Nostocales</taxon>
        <taxon>Nostocaceae</taxon>
        <taxon>Komarekiella</taxon>
        <taxon>Komarekiella delphini-convector</taxon>
    </lineage>
</organism>
<sequence>MSHQMFTTDLLAELSTEEQQSLSGGQETQVLFGQGHYRCKAGFDASSSWDWHLAGRQNKPGRTWEYFSCKKWSY</sequence>